<sequence>MTTRLIRPHRAHASQSPVRDMVISYQDKHHHDLAGGAPLEFSSGRVTHPAQKVPE</sequence>
<organism evidence="2">
    <name type="scientific">Octopus bimaculoides</name>
    <name type="common">California two-spotted octopus</name>
    <dbReference type="NCBI Taxonomy" id="37653"/>
    <lineage>
        <taxon>Eukaryota</taxon>
        <taxon>Metazoa</taxon>
        <taxon>Spiralia</taxon>
        <taxon>Lophotrochozoa</taxon>
        <taxon>Mollusca</taxon>
        <taxon>Cephalopoda</taxon>
        <taxon>Coleoidea</taxon>
        <taxon>Octopodiformes</taxon>
        <taxon>Octopoda</taxon>
        <taxon>Incirrata</taxon>
        <taxon>Octopodidae</taxon>
        <taxon>Octopus</taxon>
    </lineage>
</organism>
<name>A0A0L8GBM0_OCTBM</name>
<evidence type="ECO:0000313" key="2">
    <source>
        <dbReference type="EMBL" id="KOF74318.1"/>
    </source>
</evidence>
<protein>
    <submittedName>
        <fullName evidence="2">Uncharacterized protein</fullName>
    </submittedName>
</protein>
<evidence type="ECO:0000256" key="1">
    <source>
        <dbReference type="SAM" id="MobiDB-lite"/>
    </source>
</evidence>
<reference evidence="2" key="1">
    <citation type="submission" date="2015-07" db="EMBL/GenBank/DDBJ databases">
        <title>MeaNS - Measles Nucleotide Surveillance Program.</title>
        <authorList>
            <person name="Tran T."/>
            <person name="Druce J."/>
        </authorList>
    </citation>
    <scope>NUCLEOTIDE SEQUENCE</scope>
    <source>
        <strain evidence="2">UCB-OBI-ISO-001</strain>
        <tissue evidence="2">Gonad</tissue>
    </source>
</reference>
<accession>A0A0L8GBM0</accession>
<dbReference type="EMBL" id="KQ422762">
    <property type="protein sequence ID" value="KOF74318.1"/>
    <property type="molecule type" value="Genomic_DNA"/>
</dbReference>
<gene>
    <name evidence="2" type="ORF">OCBIM_22036441mg</name>
</gene>
<dbReference type="AlphaFoldDB" id="A0A0L8GBM0"/>
<proteinExistence type="predicted"/>
<feature type="region of interest" description="Disordered" evidence="1">
    <location>
        <begin position="34"/>
        <end position="55"/>
    </location>
</feature>